<dbReference type="AlphaFoldDB" id="A0A2W6PHU3"/>
<comment type="caution">
    <text evidence="4">The sequence shown here is derived from an EMBL/GenBank/DDBJ whole genome shotgun (WGS) entry which is preliminary data.</text>
</comment>
<dbReference type="PROSITE" id="PS50297">
    <property type="entry name" value="ANK_REP_REGION"/>
    <property type="match status" value="1"/>
</dbReference>
<reference evidence="4 5" key="1">
    <citation type="submission" date="2018-06" db="EMBL/GenBank/DDBJ databases">
        <title>Isolation of heavy metals resistant Paenibacillus silvae NC2 from Gold-Copper mine in ZiJin, China.</title>
        <authorList>
            <person name="Xu J."/>
            <person name="Mazhar H.S."/>
            <person name="Rensing C."/>
        </authorList>
    </citation>
    <scope>NUCLEOTIDE SEQUENCE [LARGE SCALE GENOMIC DNA]</scope>
    <source>
        <strain evidence="4 5">NC2</strain>
    </source>
</reference>
<dbReference type="SUPFAM" id="SSF48403">
    <property type="entry name" value="Ankyrin repeat"/>
    <property type="match status" value="1"/>
</dbReference>
<keyword evidence="1" id="KW-0677">Repeat</keyword>
<sequence>MEWMYEDEAVAQRVTRAIQTGETSSLEQLLLDHSGLAKTRILERNPQNKGACSTVSRTLLHIATDWPGHFPNVTKTIRMLTGYGAEVNAPMLGANHETPLHWAASCDDVQALDALIDAGADIEASGAVIAGGTPLDDAVAFAQWNTARRLVERGALTALWHAAALGKIDAIKNHFKGKTLPEYYPWTSGSSSAPTDTVNISFWCACHGGQQEAAAYLLQQGAELNWAADWDGSTPLDTAKRNGFAELVTWLERQGAKGAGNINREI</sequence>
<dbReference type="Pfam" id="PF00023">
    <property type="entry name" value="Ank"/>
    <property type="match status" value="1"/>
</dbReference>
<evidence type="ECO:0000313" key="5">
    <source>
        <dbReference type="Proteomes" id="UP000249204"/>
    </source>
</evidence>
<evidence type="ECO:0000313" key="4">
    <source>
        <dbReference type="EMBL" id="PZT57756.1"/>
    </source>
</evidence>
<dbReference type="SMART" id="SM00248">
    <property type="entry name" value="ANK"/>
    <property type="match status" value="5"/>
</dbReference>
<gene>
    <name evidence="4" type="ORF">DN757_00625</name>
</gene>
<dbReference type="Gene3D" id="1.25.40.20">
    <property type="entry name" value="Ankyrin repeat-containing domain"/>
    <property type="match status" value="2"/>
</dbReference>
<dbReference type="Proteomes" id="UP000249204">
    <property type="component" value="Unassembled WGS sequence"/>
</dbReference>
<protein>
    <submittedName>
        <fullName evidence="4">Ankyrin repeat domain-containing protein</fullName>
    </submittedName>
</protein>
<dbReference type="RefSeq" id="WP_111268340.1">
    <property type="nucleotide sequence ID" value="NZ_QKWW01000002.1"/>
</dbReference>
<evidence type="ECO:0000256" key="1">
    <source>
        <dbReference type="ARBA" id="ARBA00022737"/>
    </source>
</evidence>
<dbReference type="PANTHER" id="PTHR24123:SF33">
    <property type="entry name" value="PROTEIN HOS4"/>
    <property type="match status" value="1"/>
</dbReference>
<evidence type="ECO:0000256" key="3">
    <source>
        <dbReference type="PROSITE-ProRule" id="PRU00023"/>
    </source>
</evidence>
<keyword evidence="2 3" id="KW-0040">ANK repeat</keyword>
<dbReference type="InterPro" id="IPR002110">
    <property type="entry name" value="Ankyrin_rpt"/>
</dbReference>
<evidence type="ECO:0000256" key="2">
    <source>
        <dbReference type="ARBA" id="ARBA00023043"/>
    </source>
</evidence>
<dbReference type="InterPro" id="IPR036770">
    <property type="entry name" value="Ankyrin_rpt-contain_sf"/>
</dbReference>
<dbReference type="EMBL" id="QKWW01000002">
    <property type="protein sequence ID" value="PZT57756.1"/>
    <property type="molecule type" value="Genomic_DNA"/>
</dbReference>
<proteinExistence type="predicted"/>
<organism evidence="4 5">
    <name type="scientific">Paenibacillus silvae</name>
    <dbReference type="NCBI Taxonomy" id="1325358"/>
    <lineage>
        <taxon>Bacteria</taxon>
        <taxon>Bacillati</taxon>
        <taxon>Bacillota</taxon>
        <taxon>Bacilli</taxon>
        <taxon>Bacillales</taxon>
        <taxon>Paenibacillaceae</taxon>
        <taxon>Paenibacillus</taxon>
    </lineage>
</organism>
<dbReference type="PANTHER" id="PTHR24123">
    <property type="entry name" value="ANKYRIN REPEAT-CONTAINING"/>
    <property type="match status" value="1"/>
</dbReference>
<dbReference type="InterPro" id="IPR051165">
    <property type="entry name" value="Multifunctional_ANK_Repeat"/>
</dbReference>
<name>A0A2W6PHU3_9BACL</name>
<accession>A0A2W6PHU3</accession>
<dbReference type="PROSITE" id="PS50088">
    <property type="entry name" value="ANK_REPEAT"/>
    <property type="match status" value="1"/>
</dbReference>
<feature type="repeat" description="ANK" evidence="3">
    <location>
        <begin position="95"/>
        <end position="127"/>
    </location>
</feature>